<sequence length="269" mass="31216">MGFFASTAFRMFNINTKAPEKKEPDQTIEVRVGSGTTLRIFKVDKGILCRDSGYCRRILAADSKHKQEAIALLEFMPINFELYLQWIINPSQPTVYDPDYLPQEPWLSNAATTWLLGRKLQCSDEFDKFALSQFVQSCAFMLYGPWEMIERQASIGSLRRFSDHWTAWNSSFAGPEPNEYSGLLAARDIFAPPIRDPRLYDIEHWYSECGKYMRPRCLHDPILRLERLEEAKKPKPEPPAEWDYDYEDADAVRQFDCVKSTEGCQIEVD</sequence>
<dbReference type="EMBL" id="VNKQ01000016">
    <property type="protein sequence ID" value="KAG0646120.1"/>
    <property type="molecule type" value="Genomic_DNA"/>
</dbReference>
<comment type="caution">
    <text evidence="1">The sequence shown here is derived from an EMBL/GenBank/DDBJ whole genome shotgun (WGS) entry which is preliminary data.</text>
</comment>
<dbReference type="Proteomes" id="UP000785200">
    <property type="component" value="Unassembled WGS sequence"/>
</dbReference>
<evidence type="ECO:0008006" key="3">
    <source>
        <dbReference type="Google" id="ProtNLM"/>
    </source>
</evidence>
<dbReference type="AlphaFoldDB" id="A0A9P6SNH0"/>
<evidence type="ECO:0000313" key="1">
    <source>
        <dbReference type="EMBL" id="KAG0646120.1"/>
    </source>
</evidence>
<accession>A0A9P6SNH0</accession>
<dbReference type="OrthoDB" id="194443at2759"/>
<proteinExistence type="predicted"/>
<protein>
    <recommendedName>
        <fullName evidence="3">BTB domain-containing protein</fullName>
    </recommendedName>
</protein>
<organism evidence="1 2">
    <name type="scientific">Hyphodiscus hymeniophilus</name>
    <dbReference type="NCBI Taxonomy" id="353542"/>
    <lineage>
        <taxon>Eukaryota</taxon>
        <taxon>Fungi</taxon>
        <taxon>Dikarya</taxon>
        <taxon>Ascomycota</taxon>
        <taxon>Pezizomycotina</taxon>
        <taxon>Leotiomycetes</taxon>
        <taxon>Helotiales</taxon>
        <taxon>Hyphodiscaceae</taxon>
        <taxon>Hyphodiscus</taxon>
    </lineage>
</organism>
<keyword evidence="2" id="KW-1185">Reference proteome</keyword>
<gene>
    <name evidence="1" type="ORF">D0Z07_8080</name>
</gene>
<reference evidence="1" key="1">
    <citation type="submission" date="2019-07" db="EMBL/GenBank/DDBJ databases">
        <title>Hyphodiscus hymeniophilus genome sequencing and assembly.</title>
        <authorList>
            <person name="Kramer G."/>
            <person name="Nodwell J."/>
        </authorList>
    </citation>
    <scope>NUCLEOTIDE SEQUENCE</scope>
    <source>
        <strain evidence="1">ATCC 34498</strain>
    </source>
</reference>
<evidence type="ECO:0000313" key="2">
    <source>
        <dbReference type="Proteomes" id="UP000785200"/>
    </source>
</evidence>
<name>A0A9P6SNH0_9HELO</name>